<dbReference type="GO" id="GO:0006094">
    <property type="term" value="P:gluconeogenesis"/>
    <property type="evidence" value="ECO:0007669"/>
    <property type="project" value="UniProtKB-UniRule"/>
</dbReference>
<keyword evidence="8 9" id="KW-0119">Carbohydrate metabolism</keyword>
<dbReference type="InterPro" id="IPR020548">
    <property type="entry name" value="Fructose_bisphosphatase_AS"/>
</dbReference>
<comment type="caution">
    <text evidence="9">Lacks conserved residue(s) required for the propagation of feature annotation.</text>
</comment>
<dbReference type="OrthoDB" id="9806756at2"/>
<evidence type="ECO:0000256" key="10">
    <source>
        <dbReference type="RuleBase" id="RU000508"/>
    </source>
</evidence>
<comment type="subcellular location">
    <subcellularLocation>
        <location evidence="9">Cytoplasm</location>
    </subcellularLocation>
</comment>
<evidence type="ECO:0000256" key="1">
    <source>
        <dbReference type="ARBA" id="ARBA00001273"/>
    </source>
</evidence>
<dbReference type="FunFam" id="3.40.190.80:FF:000011">
    <property type="entry name" value="Fructose-1,6-bisphosphatase class 1"/>
    <property type="match status" value="1"/>
</dbReference>
<feature type="domain" description="Fructose-1-6-bisphosphatase class 1 C-terminal" evidence="12">
    <location>
        <begin position="197"/>
        <end position="330"/>
    </location>
</feature>
<dbReference type="InterPro" id="IPR033391">
    <property type="entry name" value="FBPase_N"/>
</dbReference>
<dbReference type="Pfam" id="PF18913">
    <property type="entry name" value="FBPase_C"/>
    <property type="match status" value="1"/>
</dbReference>
<comment type="similarity">
    <text evidence="3 9 10">Belongs to the FBPase class 1 family.</text>
</comment>
<comment type="cofactor">
    <cofactor evidence="9">
        <name>Mg(2+)</name>
        <dbReference type="ChEBI" id="CHEBI:18420"/>
    </cofactor>
    <text evidence="9">Binds 2 magnesium ions per subunit.</text>
</comment>
<dbReference type="Proteomes" id="UP000256900">
    <property type="component" value="Unassembled WGS sequence"/>
</dbReference>
<dbReference type="GO" id="GO:0042132">
    <property type="term" value="F:fructose 1,6-bisphosphate 1-phosphatase activity"/>
    <property type="evidence" value="ECO:0007669"/>
    <property type="project" value="UniProtKB-UniRule"/>
</dbReference>
<dbReference type="HAMAP" id="MF_01855">
    <property type="entry name" value="FBPase_class1"/>
    <property type="match status" value="1"/>
</dbReference>
<evidence type="ECO:0000256" key="8">
    <source>
        <dbReference type="ARBA" id="ARBA00023277"/>
    </source>
</evidence>
<dbReference type="PIRSF" id="PIRSF000904">
    <property type="entry name" value="FBPtase_SBPase"/>
    <property type="match status" value="1"/>
</dbReference>
<dbReference type="NCBIfam" id="NF006780">
    <property type="entry name" value="PRK09293.1-4"/>
    <property type="match status" value="1"/>
</dbReference>
<name>A0A3D9YPX6_9HYPH</name>
<dbReference type="PANTHER" id="PTHR11556:SF35">
    <property type="entry name" value="SEDOHEPTULOSE-1,7-BISPHOSPHATASE, CHLOROPLASTIC"/>
    <property type="match status" value="1"/>
</dbReference>
<feature type="binding site" evidence="9">
    <location>
        <position position="113"/>
    </location>
    <ligand>
        <name>Mg(2+)</name>
        <dbReference type="ChEBI" id="CHEBI:18420"/>
        <label>1</label>
    </ligand>
</feature>
<proteinExistence type="inferred from homology"/>
<dbReference type="PIRSF" id="PIRSF500210">
    <property type="entry name" value="FBPtase"/>
    <property type="match status" value="1"/>
</dbReference>
<dbReference type="RefSeq" id="WP_115837263.1">
    <property type="nucleotide sequence ID" value="NZ_CP025086.1"/>
</dbReference>
<keyword evidence="5 9" id="KW-0479">Metal-binding</keyword>
<feature type="binding site" evidence="9">
    <location>
        <position position="279"/>
    </location>
    <ligand>
        <name>Mg(2+)</name>
        <dbReference type="ChEBI" id="CHEBI:18420"/>
        <label>2</label>
    </ligand>
</feature>
<evidence type="ECO:0000256" key="2">
    <source>
        <dbReference type="ARBA" id="ARBA00005215"/>
    </source>
</evidence>
<dbReference type="GO" id="GO:0006002">
    <property type="term" value="P:fructose 6-phosphate metabolic process"/>
    <property type="evidence" value="ECO:0007669"/>
    <property type="project" value="TreeGrafter"/>
</dbReference>
<feature type="binding site" evidence="9">
    <location>
        <position position="94"/>
    </location>
    <ligand>
        <name>Mg(2+)</name>
        <dbReference type="ChEBI" id="CHEBI:18420"/>
        <label>1</label>
    </ligand>
</feature>
<feature type="binding site" evidence="9">
    <location>
        <position position="115"/>
    </location>
    <ligand>
        <name>Mg(2+)</name>
        <dbReference type="ChEBI" id="CHEBI:18420"/>
        <label>1</label>
    </ligand>
</feature>
<dbReference type="GO" id="GO:0005986">
    <property type="term" value="P:sucrose biosynthetic process"/>
    <property type="evidence" value="ECO:0007669"/>
    <property type="project" value="TreeGrafter"/>
</dbReference>
<accession>A0A3D9YPX6</accession>
<evidence type="ECO:0000256" key="6">
    <source>
        <dbReference type="ARBA" id="ARBA00022801"/>
    </source>
</evidence>
<keyword evidence="7 9" id="KW-0460">Magnesium</keyword>
<evidence type="ECO:0000256" key="3">
    <source>
        <dbReference type="ARBA" id="ARBA00010941"/>
    </source>
</evidence>
<keyword evidence="6 9" id="KW-0378">Hydrolase</keyword>
<feature type="binding site" evidence="9">
    <location>
        <position position="113"/>
    </location>
    <ligand>
        <name>Mg(2+)</name>
        <dbReference type="ChEBI" id="CHEBI:18420"/>
        <label>2</label>
    </ligand>
</feature>
<gene>
    <name evidence="9" type="primary">fbp</name>
    <name evidence="13" type="ORF">DES32_2747</name>
</gene>
<dbReference type="CDD" id="cd00354">
    <property type="entry name" value="FBPase"/>
    <property type="match status" value="1"/>
</dbReference>
<protein>
    <recommendedName>
        <fullName evidence="9">Fructose-1,6-bisphosphatase class 1</fullName>
        <shortName evidence="9">FBPase class 1</shortName>
        <ecNumber evidence="9">3.1.3.11</ecNumber>
    </recommendedName>
    <alternativeName>
        <fullName evidence="9">D-fructose-1,6-bisphosphate 1-phosphohydrolase class 1</fullName>
    </alternativeName>
</protein>
<feature type="binding site" evidence="9">
    <location>
        <position position="207"/>
    </location>
    <ligand>
        <name>substrate</name>
    </ligand>
</feature>
<dbReference type="GO" id="GO:0005829">
    <property type="term" value="C:cytosol"/>
    <property type="evidence" value="ECO:0007669"/>
    <property type="project" value="TreeGrafter"/>
</dbReference>
<evidence type="ECO:0000256" key="9">
    <source>
        <dbReference type="HAMAP-Rule" id="MF_01855"/>
    </source>
</evidence>
<dbReference type="EC" id="3.1.3.11" evidence="9"/>
<feature type="binding site" evidence="9">
    <location>
        <begin position="116"/>
        <end position="119"/>
    </location>
    <ligand>
        <name>substrate</name>
    </ligand>
</feature>
<comment type="subunit">
    <text evidence="9">Homotetramer.</text>
</comment>
<dbReference type="InterPro" id="IPR028343">
    <property type="entry name" value="FBPtase"/>
</dbReference>
<evidence type="ECO:0000313" key="13">
    <source>
        <dbReference type="EMBL" id="REF84637.1"/>
    </source>
</evidence>
<dbReference type="InterPro" id="IPR044015">
    <property type="entry name" value="FBPase_C_dom"/>
</dbReference>
<dbReference type="AlphaFoldDB" id="A0A3D9YPX6"/>
<sequence length="351" mass="37796">MLKVAHSNHLGDVLRGLTARDAAFAPIATLIHEIASAAIEMADVIALGALNGDIAAAVGDVNGGGDVQKKLDVVGNELFINALRRAPVSVVLSEELDEPLLLDPEAPLAVAMDPIDGSSNINANVTIGTIFSILPLLPERSDPKAHFLQQGRNQLAAGFVIYGPQTAIVLATQGTTQIFILDRRIGAFVRTQERADIPPKSKEYAINASNYRHWAPSVRAFIDDCVKGTEGPVGQDQNMRWVASLVAEAYRILARGGVFLYPGDLRQGYSAGRLRLIYEANPIGLIIENAGGSATDCARRILDIVPTDVHARTPLVFGSADVVHLVTRYHTDPQFSAEHSPLFGRRGLMRF</sequence>
<keyword evidence="14" id="KW-1185">Reference proteome</keyword>
<dbReference type="Gene3D" id="3.40.190.80">
    <property type="match status" value="1"/>
</dbReference>
<dbReference type="PRINTS" id="PR00115">
    <property type="entry name" value="F16BPHPHTASE"/>
</dbReference>
<dbReference type="EMBL" id="QUMO01000004">
    <property type="protein sequence ID" value="REF84637.1"/>
    <property type="molecule type" value="Genomic_DNA"/>
</dbReference>
<comment type="pathway">
    <text evidence="2">Carbohydrate biosynthesis; Calvin cycle.</text>
</comment>
<evidence type="ECO:0000259" key="12">
    <source>
        <dbReference type="Pfam" id="PF18913"/>
    </source>
</evidence>
<evidence type="ECO:0000256" key="7">
    <source>
        <dbReference type="ARBA" id="ARBA00022842"/>
    </source>
</evidence>
<dbReference type="GO" id="GO:0030388">
    <property type="term" value="P:fructose 1,6-bisphosphate metabolic process"/>
    <property type="evidence" value="ECO:0007669"/>
    <property type="project" value="TreeGrafter"/>
</dbReference>
<comment type="catalytic activity">
    <reaction evidence="1 9">
        <text>beta-D-fructose 1,6-bisphosphate + H2O = beta-D-fructose 6-phosphate + phosphate</text>
        <dbReference type="Rhea" id="RHEA:11064"/>
        <dbReference type="ChEBI" id="CHEBI:15377"/>
        <dbReference type="ChEBI" id="CHEBI:32966"/>
        <dbReference type="ChEBI" id="CHEBI:43474"/>
        <dbReference type="ChEBI" id="CHEBI:57634"/>
        <dbReference type="EC" id="3.1.3.11"/>
    </reaction>
</comment>
<dbReference type="SUPFAM" id="SSF56655">
    <property type="entry name" value="Carbohydrate phosphatase"/>
    <property type="match status" value="1"/>
</dbReference>
<reference evidence="13 14" key="1">
    <citation type="submission" date="2018-08" db="EMBL/GenBank/DDBJ databases">
        <title>Genomic Encyclopedia of Type Strains, Phase IV (KMG-IV): sequencing the most valuable type-strain genomes for metagenomic binning, comparative biology and taxonomic classification.</title>
        <authorList>
            <person name="Goeker M."/>
        </authorList>
    </citation>
    <scope>NUCLEOTIDE SEQUENCE [LARGE SCALE GENOMIC DNA]</scope>
    <source>
        <strain evidence="13 14">BW863</strain>
    </source>
</reference>
<evidence type="ECO:0000256" key="5">
    <source>
        <dbReference type="ARBA" id="ARBA00022723"/>
    </source>
</evidence>
<dbReference type="Gene3D" id="3.30.540.10">
    <property type="entry name" value="Fructose-1,6-Bisphosphatase, subunit A, domain 1"/>
    <property type="match status" value="1"/>
</dbReference>
<dbReference type="PANTHER" id="PTHR11556">
    <property type="entry name" value="FRUCTOSE-1,6-BISPHOSPHATASE-RELATED"/>
    <property type="match status" value="1"/>
</dbReference>
<comment type="caution">
    <text evidence="13">The sequence shown here is derived from an EMBL/GenBank/DDBJ whole genome shotgun (WGS) entry which is preliminary data.</text>
</comment>
<feature type="binding site" evidence="9">
    <location>
        <position position="116"/>
    </location>
    <ligand>
        <name>Mg(2+)</name>
        <dbReference type="ChEBI" id="CHEBI:18420"/>
        <label>2</label>
    </ligand>
</feature>
<organism evidence="13 14">
    <name type="scientific">Methylovirgula ligni</name>
    <dbReference type="NCBI Taxonomy" id="569860"/>
    <lineage>
        <taxon>Bacteria</taxon>
        <taxon>Pseudomonadati</taxon>
        <taxon>Pseudomonadota</taxon>
        <taxon>Alphaproteobacteria</taxon>
        <taxon>Hyphomicrobiales</taxon>
        <taxon>Beijerinckiaceae</taxon>
        <taxon>Methylovirgula</taxon>
    </lineage>
</organism>
<dbReference type="NCBIfam" id="NF006779">
    <property type="entry name" value="PRK09293.1-3"/>
    <property type="match status" value="1"/>
</dbReference>
<dbReference type="Pfam" id="PF00316">
    <property type="entry name" value="FBPase"/>
    <property type="match status" value="1"/>
</dbReference>
<dbReference type="PROSITE" id="PS00124">
    <property type="entry name" value="FBPASE"/>
    <property type="match status" value="1"/>
</dbReference>
<dbReference type="GO" id="GO:0000287">
    <property type="term" value="F:magnesium ion binding"/>
    <property type="evidence" value="ECO:0007669"/>
    <property type="project" value="UniProtKB-UniRule"/>
</dbReference>
<evidence type="ECO:0000313" key="14">
    <source>
        <dbReference type="Proteomes" id="UP000256900"/>
    </source>
</evidence>
<dbReference type="GO" id="GO:0006000">
    <property type="term" value="P:fructose metabolic process"/>
    <property type="evidence" value="ECO:0007669"/>
    <property type="project" value="TreeGrafter"/>
</dbReference>
<keyword evidence="4 9" id="KW-0963">Cytoplasm</keyword>
<dbReference type="InterPro" id="IPR000146">
    <property type="entry name" value="FBPase_class-1"/>
</dbReference>
<evidence type="ECO:0000259" key="11">
    <source>
        <dbReference type="Pfam" id="PF00316"/>
    </source>
</evidence>
<evidence type="ECO:0000256" key="4">
    <source>
        <dbReference type="ARBA" id="ARBA00022490"/>
    </source>
</evidence>
<feature type="domain" description="Fructose-1-6-bisphosphatase class I N-terminal" evidence="11">
    <location>
        <begin position="53"/>
        <end position="193"/>
    </location>
</feature>